<evidence type="ECO:0000313" key="6">
    <source>
        <dbReference type="EMBL" id="MBE6832179.1"/>
    </source>
</evidence>
<evidence type="ECO:0000256" key="4">
    <source>
        <dbReference type="SAM" id="Phobius"/>
    </source>
</evidence>
<keyword evidence="3" id="KW-0808">Transferase</keyword>
<dbReference type="PANTHER" id="PTHR34220:SF7">
    <property type="entry name" value="SENSOR HISTIDINE KINASE YPDA"/>
    <property type="match status" value="1"/>
</dbReference>
<keyword evidence="4" id="KW-1133">Transmembrane helix</keyword>
<dbReference type="SUPFAM" id="SSF55874">
    <property type="entry name" value="ATPase domain of HSP90 chaperone/DNA topoisomerase II/histidine kinase"/>
    <property type="match status" value="1"/>
</dbReference>
<dbReference type="InterPro" id="IPR050640">
    <property type="entry name" value="Bact_2-comp_sensor_kinase"/>
</dbReference>
<keyword evidence="4" id="KW-0812">Transmembrane</keyword>
<proteinExistence type="predicted"/>
<dbReference type="CDD" id="cd18774">
    <property type="entry name" value="PDC2_HK_sensor"/>
    <property type="match status" value="1"/>
</dbReference>
<dbReference type="InterPro" id="IPR010559">
    <property type="entry name" value="Sig_transdc_His_kin_internal"/>
</dbReference>
<feature type="transmembrane region" description="Helical" evidence="4">
    <location>
        <begin position="12"/>
        <end position="35"/>
    </location>
</feature>
<dbReference type="Proteomes" id="UP000754750">
    <property type="component" value="Unassembled WGS sequence"/>
</dbReference>
<dbReference type="GO" id="GO:0000155">
    <property type="term" value="F:phosphorelay sensor kinase activity"/>
    <property type="evidence" value="ECO:0007669"/>
    <property type="project" value="InterPro"/>
</dbReference>
<dbReference type="GO" id="GO:0016020">
    <property type="term" value="C:membrane"/>
    <property type="evidence" value="ECO:0007669"/>
    <property type="project" value="UniProtKB-SubCell"/>
</dbReference>
<reference evidence="6" key="1">
    <citation type="submission" date="2019-04" db="EMBL/GenBank/DDBJ databases">
        <title>Evolution of Biomass-Degrading Anaerobic Consortia Revealed by Metagenomics.</title>
        <authorList>
            <person name="Peng X."/>
        </authorList>
    </citation>
    <scope>NUCLEOTIDE SEQUENCE</scope>
    <source>
        <strain evidence="6">SIG551</strain>
    </source>
</reference>
<evidence type="ECO:0000256" key="1">
    <source>
        <dbReference type="ARBA" id="ARBA00004370"/>
    </source>
</evidence>
<dbReference type="PANTHER" id="PTHR34220">
    <property type="entry name" value="SENSOR HISTIDINE KINASE YPDA"/>
    <property type="match status" value="1"/>
</dbReference>
<sequence>MKKVFQKPIKKQIMLLFLPVVIAAVLVIGLFAYFFETNNIKKNASFLTQSMVSQISILLNDKMMTAFTQMISLSGSPAVNTLLLSESSPEEDFGSLMTCYNSMEEIYRNYDQMIDSLYFCNNRGIEVKYFVSDVPKHIGLSLPQWMKKYNTSPHGVYWLNDHRDDVFQTTTPHKVISVFRMIGSPQSASSGILLLNLNSSYFSGILDNVHVSENGYMMLISRDGTLQSAAMQNRYCLTLSAVEKLKEHFGSSGSTVLRSVTNQRMIVTYQSIEANGWIVAAVMPESDLLSSAGEFKYILLVLMLALTLLVVFLSNLLAKSVSKPIEYLSDQVIKFDNGDMNVSFQVDAGSEIGVLAHGLSYLKIAVTELLAQVRREQEQKTKMQLLALQEQIKPHFLYNTIGSIRQLVNMKNNRMASDMCVELARFYRLGISGGKEIVTVREELEHVASYLEIQKMRYGDDFEYEIDVKEALLSLRILKLSLQPLVENAIYHGIKTKDGIGMILVSGEKLEDRVVLTVFDDGVGMNGGKLEDLRSTLRLPPEVNHTKYFGLRNVNTRLRLYFGEESGIVFESVEGVYTQASIVIPLAGPEEE</sequence>
<dbReference type="EMBL" id="SVNY01000001">
    <property type="protein sequence ID" value="MBE6832179.1"/>
    <property type="molecule type" value="Genomic_DNA"/>
</dbReference>
<dbReference type="RefSeq" id="WP_020073055.1">
    <property type="nucleotide sequence ID" value="NZ_JBKWRC010000001.1"/>
</dbReference>
<gene>
    <name evidence="6" type="ORF">E7512_01110</name>
</gene>
<comment type="subcellular location">
    <subcellularLocation>
        <location evidence="1">Membrane</location>
    </subcellularLocation>
</comment>
<keyword evidence="6" id="KW-0418">Kinase</keyword>
<name>A0A928KV34_9FIRM</name>
<dbReference type="PROSITE" id="PS50885">
    <property type="entry name" value="HAMP"/>
    <property type="match status" value="1"/>
</dbReference>
<keyword evidence="2" id="KW-0597">Phosphoprotein</keyword>
<feature type="domain" description="HAMP" evidence="5">
    <location>
        <begin position="319"/>
        <end position="371"/>
    </location>
</feature>
<evidence type="ECO:0000256" key="2">
    <source>
        <dbReference type="ARBA" id="ARBA00022553"/>
    </source>
</evidence>
<comment type="caution">
    <text evidence="6">The sequence shown here is derived from an EMBL/GenBank/DDBJ whole genome shotgun (WGS) entry which is preliminary data.</text>
</comment>
<evidence type="ECO:0000313" key="7">
    <source>
        <dbReference type="Proteomes" id="UP000754750"/>
    </source>
</evidence>
<dbReference type="Gene3D" id="6.10.340.10">
    <property type="match status" value="1"/>
</dbReference>
<organism evidence="6 7">
    <name type="scientific">Faecalispora sporosphaeroides</name>
    <dbReference type="NCBI Taxonomy" id="1549"/>
    <lineage>
        <taxon>Bacteria</taxon>
        <taxon>Bacillati</taxon>
        <taxon>Bacillota</taxon>
        <taxon>Clostridia</taxon>
        <taxon>Eubacteriales</taxon>
        <taxon>Oscillospiraceae</taxon>
        <taxon>Faecalispora</taxon>
    </lineage>
</organism>
<dbReference type="AlphaFoldDB" id="A0A928KV34"/>
<dbReference type="Pfam" id="PF00672">
    <property type="entry name" value="HAMP"/>
    <property type="match status" value="1"/>
</dbReference>
<evidence type="ECO:0000256" key="3">
    <source>
        <dbReference type="ARBA" id="ARBA00022679"/>
    </source>
</evidence>
<dbReference type="Pfam" id="PF06580">
    <property type="entry name" value="His_kinase"/>
    <property type="match status" value="1"/>
</dbReference>
<dbReference type="Gene3D" id="3.30.565.10">
    <property type="entry name" value="Histidine kinase-like ATPase, C-terminal domain"/>
    <property type="match status" value="1"/>
</dbReference>
<evidence type="ECO:0000259" key="5">
    <source>
        <dbReference type="PROSITE" id="PS50885"/>
    </source>
</evidence>
<dbReference type="InterPro" id="IPR036890">
    <property type="entry name" value="HATPase_C_sf"/>
</dbReference>
<accession>A0A928KV34</accession>
<keyword evidence="4" id="KW-0472">Membrane</keyword>
<protein>
    <submittedName>
        <fullName evidence="6">Sensor histidine kinase</fullName>
    </submittedName>
</protein>
<dbReference type="InterPro" id="IPR003660">
    <property type="entry name" value="HAMP_dom"/>
</dbReference>
<feature type="transmembrane region" description="Helical" evidence="4">
    <location>
        <begin position="297"/>
        <end position="318"/>
    </location>
</feature>
<dbReference type="Gene3D" id="3.30.450.20">
    <property type="entry name" value="PAS domain"/>
    <property type="match status" value="1"/>
</dbReference>